<reference evidence="5 6" key="1">
    <citation type="submission" date="2023-09" db="EMBL/GenBank/DDBJ databases">
        <authorList>
            <person name="Rey-Velasco X."/>
        </authorList>
    </citation>
    <scope>NUCLEOTIDE SEQUENCE [LARGE SCALE GENOMIC DNA]</scope>
    <source>
        <strain evidence="5 6">W345</strain>
    </source>
</reference>
<dbReference type="NCBIfam" id="TIGR03533">
    <property type="entry name" value="L3_gln_methyl"/>
    <property type="match status" value="1"/>
</dbReference>
<dbReference type="InterPro" id="IPR002052">
    <property type="entry name" value="DNA_methylase_N6_adenine_CS"/>
</dbReference>
<evidence type="ECO:0000313" key="5">
    <source>
        <dbReference type="EMBL" id="MDT0499253.1"/>
    </source>
</evidence>
<keyword evidence="1 5" id="KW-0489">Methyltransferase</keyword>
<comment type="caution">
    <text evidence="5">The sequence shown here is derived from an EMBL/GenBank/DDBJ whole genome shotgun (WGS) entry which is preliminary data.</text>
</comment>
<dbReference type="InterPro" id="IPR007848">
    <property type="entry name" value="Small_mtfrase_dom"/>
</dbReference>
<dbReference type="CDD" id="cd02440">
    <property type="entry name" value="AdoMet_MTases"/>
    <property type="match status" value="1"/>
</dbReference>
<evidence type="ECO:0000256" key="3">
    <source>
        <dbReference type="ARBA" id="ARBA00022691"/>
    </source>
</evidence>
<dbReference type="PROSITE" id="PS00092">
    <property type="entry name" value="N6_MTASE"/>
    <property type="match status" value="1"/>
</dbReference>
<dbReference type="Gene3D" id="1.10.8.10">
    <property type="entry name" value="DNA helicase RuvA subunit, C-terminal domain"/>
    <property type="match status" value="1"/>
</dbReference>
<evidence type="ECO:0000313" key="6">
    <source>
        <dbReference type="Proteomes" id="UP001254608"/>
    </source>
</evidence>
<dbReference type="PANTHER" id="PTHR47806:SF1">
    <property type="entry name" value="RIBOSOMAL PROTEIN UL3 GLUTAMINE METHYLTRANSFERASE"/>
    <property type="match status" value="1"/>
</dbReference>
<dbReference type="NCBIfam" id="TIGR00536">
    <property type="entry name" value="hemK_fam"/>
    <property type="match status" value="1"/>
</dbReference>
<dbReference type="PIRSF" id="PIRSF037167">
    <property type="entry name" value="Mtase_YfcB_prd"/>
    <property type="match status" value="1"/>
</dbReference>
<dbReference type="EMBL" id="JAVRIC010000044">
    <property type="protein sequence ID" value="MDT0499253.1"/>
    <property type="molecule type" value="Genomic_DNA"/>
</dbReference>
<dbReference type="GO" id="GO:0032259">
    <property type="term" value="P:methylation"/>
    <property type="evidence" value="ECO:0007669"/>
    <property type="project" value="UniProtKB-KW"/>
</dbReference>
<evidence type="ECO:0000259" key="4">
    <source>
        <dbReference type="Pfam" id="PF05175"/>
    </source>
</evidence>
<evidence type="ECO:0000256" key="2">
    <source>
        <dbReference type="ARBA" id="ARBA00022679"/>
    </source>
</evidence>
<proteinExistence type="predicted"/>
<dbReference type="Gene3D" id="3.40.50.150">
    <property type="entry name" value="Vaccinia Virus protein VP39"/>
    <property type="match status" value="1"/>
</dbReference>
<dbReference type="InterPro" id="IPR017127">
    <property type="entry name" value="Ribosome_uL3_MTase"/>
</dbReference>
<keyword evidence="5" id="KW-0687">Ribonucleoprotein</keyword>
<dbReference type="PANTHER" id="PTHR47806">
    <property type="entry name" value="50S RIBOSOMAL PROTEIN L3 GLUTAMINE METHYLTRANSFERASE"/>
    <property type="match status" value="1"/>
</dbReference>
<dbReference type="Proteomes" id="UP001254608">
    <property type="component" value="Unassembled WGS sequence"/>
</dbReference>
<keyword evidence="6" id="KW-1185">Reference proteome</keyword>
<dbReference type="EC" id="2.1.1.298" evidence="5"/>
<dbReference type="InterPro" id="IPR004556">
    <property type="entry name" value="HemK-like"/>
</dbReference>
<dbReference type="Pfam" id="PF05175">
    <property type="entry name" value="MTS"/>
    <property type="match status" value="1"/>
</dbReference>
<evidence type="ECO:0000256" key="1">
    <source>
        <dbReference type="ARBA" id="ARBA00022603"/>
    </source>
</evidence>
<feature type="domain" description="Methyltransferase small" evidence="4">
    <location>
        <begin position="132"/>
        <end position="212"/>
    </location>
</feature>
<sequence length="302" mass="33378">MNASGDTDALLSIKDFVRWGASEFARCGLVFGHGTDNPLDESLQLVLHALHLRHDLPPAYADARLTGSERTAVLDLLDRRIETRQPAPYLIGEAQFCGLPFFVDERVLIPRSPIAELIEAGFEPWISVPPARVLDLCTGSACIAIAAAFALPQAQVDAADIDAGALKVARSNIRRHGMDGRVRAVKSDLFDKLGRRPYDLIVSNPPYVPTAEWQALAREYQHEPRLALNGGDDGMELVERILNDSPRHLSEGGTLICEIGGSRAEFEARFVDLPAYWPEFERGGDGVFVIGREELVDWLERR</sequence>
<keyword evidence="2 5" id="KW-0808">Transferase</keyword>
<protein>
    <submittedName>
        <fullName evidence="5">50S ribosomal protein L3 N(5)-glutamine methyltransferase</fullName>
        <ecNumber evidence="5">2.1.1.298</ecNumber>
    </submittedName>
</protein>
<accession>A0ABU2WN00</accession>
<dbReference type="SUPFAM" id="SSF53335">
    <property type="entry name" value="S-adenosyl-L-methionine-dependent methyltransferases"/>
    <property type="match status" value="1"/>
</dbReference>
<gene>
    <name evidence="5" type="primary">prmB</name>
    <name evidence="5" type="ORF">RM530_18080</name>
</gene>
<dbReference type="GO" id="GO:0008168">
    <property type="term" value="F:methyltransferase activity"/>
    <property type="evidence" value="ECO:0007669"/>
    <property type="project" value="UniProtKB-KW"/>
</dbReference>
<keyword evidence="5" id="KW-0689">Ribosomal protein</keyword>
<dbReference type="RefSeq" id="WP_311366663.1">
    <property type="nucleotide sequence ID" value="NZ_JAVRIC010000044.1"/>
</dbReference>
<dbReference type="GO" id="GO:0005840">
    <property type="term" value="C:ribosome"/>
    <property type="evidence" value="ECO:0007669"/>
    <property type="project" value="UniProtKB-KW"/>
</dbReference>
<keyword evidence="3" id="KW-0949">S-adenosyl-L-methionine</keyword>
<organism evidence="5 6">
    <name type="scientific">Banduia mediterranea</name>
    <dbReference type="NCBI Taxonomy" id="3075609"/>
    <lineage>
        <taxon>Bacteria</taxon>
        <taxon>Pseudomonadati</taxon>
        <taxon>Pseudomonadota</taxon>
        <taxon>Gammaproteobacteria</taxon>
        <taxon>Nevskiales</taxon>
        <taxon>Algiphilaceae</taxon>
        <taxon>Banduia</taxon>
    </lineage>
</organism>
<dbReference type="InterPro" id="IPR029063">
    <property type="entry name" value="SAM-dependent_MTases_sf"/>
</dbReference>
<name>A0ABU2WN00_9GAMM</name>